<dbReference type="EMBL" id="SSHH01000002">
    <property type="protein sequence ID" value="TIX50634.1"/>
    <property type="molecule type" value="Genomic_DNA"/>
</dbReference>
<sequence length="106" mass="11719">MRTLITLAGVAFFVAATPVSAGSEVEVGFRYHEAELATPDAAQALFERIELHSRRNCANPSRTVWEIRMEHECARNLVQQYVAAIDSPLLTAIARAEHDGVRIASR</sequence>
<keyword evidence="1" id="KW-0732">Signal</keyword>
<accession>A0A4T3F103</accession>
<keyword evidence="3" id="KW-1185">Reference proteome</keyword>
<evidence type="ECO:0000256" key="1">
    <source>
        <dbReference type="SAM" id="SignalP"/>
    </source>
</evidence>
<dbReference type="InterPro" id="IPR030972">
    <property type="entry name" value="UrcA_uranyl"/>
</dbReference>
<dbReference type="RefSeq" id="WP_136693654.1">
    <property type="nucleotide sequence ID" value="NZ_SSHH01000002.1"/>
</dbReference>
<dbReference type="Proteomes" id="UP000309389">
    <property type="component" value="Unassembled WGS sequence"/>
</dbReference>
<reference evidence="2 3" key="1">
    <citation type="submission" date="2019-04" db="EMBL/GenBank/DDBJ databases">
        <title>Altererythrobacter aquimixticola sp. nov., isolated from sediment of junction between the ocean and a freshwater spring.</title>
        <authorList>
            <person name="Yoon J.-H."/>
        </authorList>
    </citation>
    <scope>NUCLEOTIDE SEQUENCE [LARGE SCALE GENOMIC DNA]</scope>
    <source>
        <strain evidence="2 3">SSKS-13</strain>
    </source>
</reference>
<proteinExistence type="predicted"/>
<feature type="signal peptide" evidence="1">
    <location>
        <begin position="1"/>
        <end position="21"/>
    </location>
</feature>
<feature type="chain" id="PRO_5020606571" evidence="1">
    <location>
        <begin position="22"/>
        <end position="106"/>
    </location>
</feature>
<evidence type="ECO:0000313" key="3">
    <source>
        <dbReference type="Proteomes" id="UP000309389"/>
    </source>
</evidence>
<protein>
    <submittedName>
        <fullName evidence="2">UrcA family protein</fullName>
    </submittedName>
</protein>
<dbReference type="AlphaFoldDB" id="A0A4T3F103"/>
<comment type="caution">
    <text evidence="2">The sequence shown here is derived from an EMBL/GenBank/DDBJ whole genome shotgun (WGS) entry which is preliminary data.</text>
</comment>
<evidence type="ECO:0000313" key="2">
    <source>
        <dbReference type="EMBL" id="TIX50634.1"/>
    </source>
</evidence>
<name>A0A4T3F103_9SPHN</name>
<gene>
    <name evidence="2" type="ORF">E5222_10275</name>
</gene>
<dbReference type="NCBIfam" id="TIGR04433">
    <property type="entry name" value="UrcA_uranyl"/>
    <property type="match status" value="1"/>
</dbReference>
<organism evidence="2 3">
    <name type="scientific">Alteraurantiacibacter aquimixticola</name>
    <dbReference type="NCBI Taxonomy" id="2489173"/>
    <lineage>
        <taxon>Bacteria</taxon>
        <taxon>Pseudomonadati</taxon>
        <taxon>Pseudomonadota</taxon>
        <taxon>Alphaproteobacteria</taxon>
        <taxon>Sphingomonadales</taxon>
        <taxon>Erythrobacteraceae</taxon>
        <taxon>Alteraurantiacibacter</taxon>
    </lineage>
</organism>